<keyword evidence="2 4" id="KW-0413">Isomerase</keyword>
<organism evidence="7 8">
    <name type="scientific">Massilia cellulosiltytica</name>
    <dbReference type="NCBI Taxonomy" id="2683234"/>
    <lineage>
        <taxon>Bacteria</taxon>
        <taxon>Pseudomonadati</taxon>
        <taxon>Pseudomonadota</taxon>
        <taxon>Betaproteobacteria</taxon>
        <taxon>Burkholderiales</taxon>
        <taxon>Oxalobacteraceae</taxon>
        <taxon>Telluria group</taxon>
        <taxon>Massilia</taxon>
    </lineage>
</organism>
<evidence type="ECO:0000259" key="6">
    <source>
        <dbReference type="Pfam" id="PF01361"/>
    </source>
</evidence>
<dbReference type="Pfam" id="PF01361">
    <property type="entry name" value="Tautomerase"/>
    <property type="match status" value="1"/>
</dbReference>
<keyword evidence="8" id="KW-1185">Reference proteome</keyword>
<dbReference type="InterPro" id="IPR004370">
    <property type="entry name" value="4-OT-like_dom"/>
</dbReference>
<evidence type="ECO:0000256" key="1">
    <source>
        <dbReference type="ARBA" id="ARBA00006723"/>
    </source>
</evidence>
<accession>A0A7X3K6D1</accession>
<comment type="similarity">
    <text evidence="1 4">Belongs to the 4-oxalocrotonate tautomerase family.</text>
</comment>
<feature type="domain" description="4-oxalocrotonate tautomerase-like" evidence="6">
    <location>
        <begin position="2"/>
        <end position="60"/>
    </location>
</feature>
<dbReference type="GO" id="GO:0016853">
    <property type="term" value="F:isomerase activity"/>
    <property type="evidence" value="ECO:0007669"/>
    <property type="project" value="UniProtKB-UniRule"/>
</dbReference>
<gene>
    <name evidence="7" type="ORF">GPY61_05165</name>
</gene>
<dbReference type="Proteomes" id="UP000443353">
    <property type="component" value="Unassembled WGS sequence"/>
</dbReference>
<dbReference type="EMBL" id="WSES01000002">
    <property type="protein sequence ID" value="MVW59312.1"/>
    <property type="molecule type" value="Genomic_DNA"/>
</dbReference>
<dbReference type="RefSeq" id="WP_160407529.1">
    <property type="nucleotide sequence ID" value="NZ_WSES01000002.1"/>
</dbReference>
<protein>
    <recommendedName>
        <fullName evidence="4">Tautomerase</fullName>
        <ecNumber evidence="4">5.3.2.-</ecNumber>
    </recommendedName>
</protein>
<evidence type="ECO:0000313" key="8">
    <source>
        <dbReference type="Proteomes" id="UP000443353"/>
    </source>
</evidence>
<evidence type="ECO:0000256" key="3">
    <source>
        <dbReference type="PIRSR" id="PIRSR618191-1"/>
    </source>
</evidence>
<feature type="region of interest" description="Disordered" evidence="5">
    <location>
        <begin position="53"/>
        <end position="74"/>
    </location>
</feature>
<dbReference type="Gene3D" id="3.30.429.10">
    <property type="entry name" value="Macrophage Migration Inhibitory Factor"/>
    <property type="match status" value="1"/>
</dbReference>
<dbReference type="NCBIfam" id="TIGR00013">
    <property type="entry name" value="taut"/>
    <property type="match status" value="1"/>
</dbReference>
<dbReference type="InterPro" id="IPR018191">
    <property type="entry name" value="4-OT"/>
</dbReference>
<feature type="active site" description="Proton acceptor; via imino nitrogen" evidence="3">
    <location>
        <position position="2"/>
    </location>
</feature>
<dbReference type="PANTHER" id="PTHR35530">
    <property type="entry name" value="TAUTOMERASE-RELATED"/>
    <property type="match status" value="1"/>
</dbReference>
<evidence type="ECO:0000256" key="2">
    <source>
        <dbReference type="ARBA" id="ARBA00023235"/>
    </source>
</evidence>
<dbReference type="PANTHER" id="PTHR35530:SF1">
    <property type="entry name" value="2-HYDROXYMUCONATE TAUTOMERASE"/>
    <property type="match status" value="1"/>
</dbReference>
<dbReference type="InterPro" id="IPR014347">
    <property type="entry name" value="Tautomerase/MIF_sf"/>
</dbReference>
<evidence type="ECO:0000313" key="7">
    <source>
        <dbReference type="EMBL" id="MVW59312.1"/>
    </source>
</evidence>
<comment type="caution">
    <text evidence="7">The sequence shown here is derived from an EMBL/GenBank/DDBJ whole genome shotgun (WGS) entry which is preliminary data.</text>
</comment>
<evidence type="ECO:0000256" key="4">
    <source>
        <dbReference type="RuleBase" id="RU362032"/>
    </source>
</evidence>
<sequence>MPYILIQVTDEGVTKDQKEAMIAGATDLMVKVLNKDPEATFVVIDEVNTDNWGHGGEAVTRRRQREAARKGAAK</sequence>
<proteinExistence type="inferred from homology"/>
<name>A0A7X3K6D1_9BURK</name>
<dbReference type="EC" id="5.3.2.-" evidence="4"/>
<feature type="compositionally biased region" description="Basic and acidic residues" evidence="5">
    <location>
        <begin position="65"/>
        <end position="74"/>
    </location>
</feature>
<evidence type="ECO:0000256" key="5">
    <source>
        <dbReference type="SAM" id="MobiDB-lite"/>
    </source>
</evidence>
<reference evidence="7 8" key="1">
    <citation type="submission" date="2019-12" db="EMBL/GenBank/DDBJ databases">
        <authorList>
            <person name="Li C."/>
            <person name="Zhao J."/>
        </authorList>
    </citation>
    <scope>NUCLEOTIDE SEQUENCE [LARGE SCALE GENOMIC DNA]</scope>
    <source>
        <strain evidence="7 8">NEAU-DD11</strain>
    </source>
</reference>
<dbReference type="AlphaFoldDB" id="A0A7X3K6D1"/>
<dbReference type="SUPFAM" id="SSF55331">
    <property type="entry name" value="Tautomerase/MIF"/>
    <property type="match status" value="1"/>
</dbReference>